<organism evidence="1 2">
    <name type="scientific">Sphingobacterium paucimobilis HER1398</name>
    <dbReference type="NCBI Taxonomy" id="1346330"/>
    <lineage>
        <taxon>Bacteria</taxon>
        <taxon>Pseudomonadati</taxon>
        <taxon>Bacteroidota</taxon>
        <taxon>Sphingobacteriia</taxon>
        <taxon>Sphingobacteriales</taxon>
        <taxon>Sphingobacteriaceae</taxon>
        <taxon>Sphingobacterium</taxon>
    </lineage>
</organism>
<dbReference type="InterPro" id="IPR007577">
    <property type="entry name" value="GlycoTrfase_DXD_sugar-bd_CS"/>
</dbReference>
<dbReference type="SUPFAM" id="SSF53448">
    <property type="entry name" value="Nucleotide-diphospho-sugar transferases"/>
    <property type="match status" value="1"/>
</dbReference>
<dbReference type="OrthoDB" id="277808at2"/>
<dbReference type="EMBL" id="ATDL01000004">
    <property type="protein sequence ID" value="ERJ60639.1"/>
    <property type="molecule type" value="Genomic_DNA"/>
</dbReference>
<proteinExistence type="predicted"/>
<dbReference type="GO" id="GO:0006487">
    <property type="term" value="P:protein N-linked glycosylation"/>
    <property type="evidence" value="ECO:0007669"/>
    <property type="project" value="TreeGrafter"/>
</dbReference>
<reference evidence="1 2" key="1">
    <citation type="journal article" date="2013" name="Genome Announc.">
        <title>The Draft Genome Sequence of Sphingomonas paucimobilis Strain HER1398 (Proteobacteria), Host to the Giant PAU Phage, Indicates That It Is a Member of the Genus Sphingobacterium (Bacteroidetes).</title>
        <authorList>
            <person name="White R.A.III."/>
            <person name="Suttle C.A."/>
        </authorList>
    </citation>
    <scope>NUCLEOTIDE SEQUENCE [LARGE SCALE GENOMIC DNA]</scope>
    <source>
        <strain evidence="1 2">HER1398</strain>
    </source>
</reference>
<name>U2J6V5_9SPHI</name>
<dbReference type="PANTHER" id="PTHR31834:SF1">
    <property type="entry name" value="INITIATION-SPECIFIC ALPHA-1,6-MANNOSYLTRANSFERASE"/>
    <property type="match status" value="1"/>
</dbReference>
<keyword evidence="2" id="KW-1185">Reference proteome</keyword>
<protein>
    <recommendedName>
        <fullName evidence="3">Glycosyl transferase</fullName>
    </recommendedName>
</protein>
<comment type="caution">
    <text evidence="1">The sequence shown here is derived from an EMBL/GenBank/DDBJ whole genome shotgun (WGS) entry which is preliminary data.</text>
</comment>
<dbReference type="GO" id="GO:0000009">
    <property type="term" value="F:alpha-1,6-mannosyltransferase activity"/>
    <property type="evidence" value="ECO:0007669"/>
    <property type="project" value="InterPro"/>
</dbReference>
<dbReference type="InterPro" id="IPR039367">
    <property type="entry name" value="Och1-like"/>
</dbReference>
<dbReference type="Gene3D" id="3.90.550.20">
    <property type="match status" value="1"/>
</dbReference>
<dbReference type="InterPro" id="IPR029044">
    <property type="entry name" value="Nucleotide-diphossugar_trans"/>
</dbReference>
<dbReference type="Pfam" id="PF04488">
    <property type="entry name" value="Gly_transf_sug"/>
    <property type="match status" value="1"/>
</dbReference>
<dbReference type="STRING" id="1346330.M472_17930"/>
<gene>
    <name evidence="1" type="ORF">M472_17930</name>
</gene>
<dbReference type="PATRIC" id="fig|1346330.5.peg.543"/>
<evidence type="ECO:0008006" key="3">
    <source>
        <dbReference type="Google" id="ProtNLM"/>
    </source>
</evidence>
<accession>U2J6V5</accession>
<evidence type="ECO:0000313" key="1">
    <source>
        <dbReference type="EMBL" id="ERJ60639.1"/>
    </source>
</evidence>
<dbReference type="RefSeq" id="WP_021068737.1">
    <property type="nucleotide sequence ID" value="NZ_ATDL01000004.1"/>
</dbReference>
<sequence length="225" mass="26903">MAIPKTIYQTFKSDKLPWLTRFYIWRFLQRNKGWKREFFDDKRISEFFEANFDERTRFAYERLQIGAAKADFFRYAVLYIYGGVYLDMDSNITGSLDKYLLEDDVAILSREKNHPELFAQWALIYGKGHPFLKRTIAYMVDNIEAERFPHDVHATTGPKVYTRAIEDEMRINPDVVYREVGYDYKGVMQIKYKLAKLLLYRNKKNHWNRVQQRIPVARPLDSNAV</sequence>
<dbReference type="Proteomes" id="UP000016584">
    <property type="component" value="Unassembled WGS sequence"/>
</dbReference>
<dbReference type="AlphaFoldDB" id="U2J6V5"/>
<dbReference type="eggNOG" id="COG3774">
    <property type="taxonomic scope" value="Bacteria"/>
</dbReference>
<evidence type="ECO:0000313" key="2">
    <source>
        <dbReference type="Proteomes" id="UP000016584"/>
    </source>
</evidence>
<dbReference type="PANTHER" id="PTHR31834">
    <property type="entry name" value="INITIATION-SPECIFIC ALPHA-1,6-MANNOSYLTRANSFERASE"/>
    <property type="match status" value="1"/>
</dbReference>